<dbReference type="PANTHER" id="PTHR42978:SF7">
    <property type="entry name" value="METALLO-HYDROLASE RV2300C-RELATED"/>
    <property type="match status" value="1"/>
</dbReference>
<dbReference type="InterPro" id="IPR036866">
    <property type="entry name" value="RibonucZ/Hydroxyglut_hydro"/>
</dbReference>
<keyword evidence="4" id="KW-0378">Hydrolase</keyword>
<sequence length="348" mass="39337">MHRIWPRGERLEAVRAAAERYRGRFLAQGRVLGVKSVDIAAAPYPTRFAFQGYSLHVNPMISIINRMFVVRFEGFDGREKILVWEPTVPAGSAQAPFYAKLQEFGRRTRTEKLFVKYYNDPDTVLARLGLANEDVDYLSFDHLHVQDVRMIMGSEQVIAGESAPREPLFANAKLLVNRRELGTFESMHPMQWAWYVDHGMDGVPPERLEVVEGDVELGVGVSLLWTPGHTDGNHSLVLNTSDGVWVSSENGMAADSWQPELSRIPGVRRHARFYGREVVLNANTLEDSLDQYDSMVKEKTMASPSPRAPQWRQIIPSSECAPWKRQWPVLPTHTHGGLDYGCLTPPRG</sequence>
<dbReference type="PANTHER" id="PTHR42978">
    <property type="entry name" value="QUORUM-QUENCHING LACTONASE YTNP-RELATED-RELATED"/>
    <property type="match status" value="1"/>
</dbReference>
<keyword evidence="7" id="KW-1185">Reference proteome</keyword>
<dbReference type="RefSeq" id="WP_193517496.1">
    <property type="nucleotide sequence ID" value="NZ_BMXL01000004.1"/>
</dbReference>
<evidence type="ECO:0000256" key="5">
    <source>
        <dbReference type="ARBA" id="ARBA00022833"/>
    </source>
</evidence>
<dbReference type="SUPFAM" id="SSF56281">
    <property type="entry name" value="Metallo-hydrolase/oxidoreductase"/>
    <property type="match status" value="1"/>
</dbReference>
<dbReference type="InterPro" id="IPR051013">
    <property type="entry name" value="MBL_superfamily_lactonases"/>
</dbReference>
<proteinExistence type="inferred from homology"/>
<dbReference type="Proteomes" id="UP000654947">
    <property type="component" value="Unassembled WGS sequence"/>
</dbReference>
<dbReference type="GO" id="GO:0046872">
    <property type="term" value="F:metal ion binding"/>
    <property type="evidence" value="ECO:0007669"/>
    <property type="project" value="UniProtKB-KW"/>
</dbReference>
<comment type="caution">
    <text evidence="6">The sequence shown here is derived from an EMBL/GenBank/DDBJ whole genome shotgun (WGS) entry which is preliminary data.</text>
</comment>
<keyword evidence="3" id="KW-0479">Metal-binding</keyword>
<evidence type="ECO:0000313" key="7">
    <source>
        <dbReference type="Proteomes" id="UP000654947"/>
    </source>
</evidence>
<comment type="similarity">
    <text evidence="2">Belongs to the metallo-beta-lactamase superfamily.</text>
</comment>
<dbReference type="Gene3D" id="3.60.15.10">
    <property type="entry name" value="Ribonuclease Z/Hydroxyacylglutathione hydrolase-like"/>
    <property type="match status" value="1"/>
</dbReference>
<reference evidence="6 7" key="1">
    <citation type="journal article" date="2014" name="Int. J. Syst. Evol. Microbiol.">
        <title>Complete genome sequence of Corynebacterium casei LMG S-19264T (=DSM 44701T), isolated from a smear-ripened cheese.</title>
        <authorList>
            <consortium name="US DOE Joint Genome Institute (JGI-PGF)"/>
            <person name="Walter F."/>
            <person name="Albersmeier A."/>
            <person name="Kalinowski J."/>
            <person name="Ruckert C."/>
        </authorList>
    </citation>
    <scope>NUCLEOTIDE SEQUENCE [LARGE SCALE GENOMIC DNA]</scope>
    <source>
        <strain evidence="6 7">KCTC 19473</strain>
    </source>
</reference>
<dbReference type="GO" id="GO:0016787">
    <property type="term" value="F:hydrolase activity"/>
    <property type="evidence" value="ECO:0007669"/>
    <property type="project" value="UniProtKB-KW"/>
</dbReference>
<evidence type="ECO:0000256" key="3">
    <source>
        <dbReference type="ARBA" id="ARBA00022723"/>
    </source>
</evidence>
<gene>
    <name evidence="6" type="ORF">GCM10007147_10650</name>
</gene>
<evidence type="ECO:0000313" key="6">
    <source>
        <dbReference type="EMBL" id="GHD19613.1"/>
    </source>
</evidence>
<keyword evidence="5" id="KW-0862">Zinc</keyword>
<evidence type="ECO:0000256" key="4">
    <source>
        <dbReference type="ARBA" id="ARBA00022801"/>
    </source>
</evidence>
<name>A0A919CGT9_9ACTN</name>
<organism evidence="6 7">
    <name type="scientific">Nocardiopsis kunsanensis</name>
    <dbReference type="NCBI Taxonomy" id="141693"/>
    <lineage>
        <taxon>Bacteria</taxon>
        <taxon>Bacillati</taxon>
        <taxon>Actinomycetota</taxon>
        <taxon>Actinomycetes</taxon>
        <taxon>Streptosporangiales</taxon>
        <taxon>Nocardiopsidaceae</taxon>
        <taxon>Nocardiopsis</taxon>
    </lineage>
</organism>
<accession>A0A919CGT9</accession>
<dbReference type="EMBL" id="BMXL01000004">
    <property type="protein sequence ID" value="GHD19613.1"/>
    <property type="molecule type" value="Genomic_DNA"/>
</dbReference>
<dbReference type="AlphaFoldDB" id="A0A919CGT9"/>
<evidence type="ECO:0000256" key="1">
    <source>
        <dbReference type="ARBA" id="ARBA00001947"/>
    </source>
</evidence>
<comment type="cofactor">
    <cofactor evidence="1">
        <name>Zn(2+)</name>
        <dbReference type="ChEBI" id="CHEBI:29105"/>
    </cofactor>
</comment>
<evidence type="ECO:0000256" key="2">
    <source>
        <dbReference type="ARBA" id="ARBA00007749"/>
    </source>
</evidence>
<protein>
    <submittedName>
        <fullName evidence="6">Uncharacterized protein</fullName>
    </submittedName>
</protein>